<accession>A0A5K7ZM08</accession>
<reference evidence="2 3" key="1">
    <citation type="submission" date="2019-11" db="EMBL/GenBank/DDBJ databases">
        <title>Comparative genomics of hydrocarbon-degrading Desulfosarcina strains.</title>
        <authorList>
            <person name="Watanabe M."/>
            <person name="Kojima H."/>
            <person name="Fukui M."/>
        </authorList>
    </citation>
    <scope>NUCLEOTIDE SEQUENCE [LARGE SCALE GENOMIC DNA]</scope>
    <source>
        <strain evidence="2 3">PP31</strain>
    </source>
</reference>
<evidence type="ECO:0000313" key="2">
    <source>
        <dbReference type="EMBL" id="BBO77087.1"/>
    </source>
</evidence>
<dbReference type="Proteomes" id="UP000427769">
    <property type="component" value="Chromosome"/>
</dbReference>
<evidence type="ECO:0000313" key="3">
    <source>
        <dbReference type="Proteomes" id="UP000427769"/>
    </source>
</evidence>
<dbReference type="PANTHER" id="PTHR30296">
    <property type="entry name" value="UNCHARACTERIZED PROTEIN YKGE"/>
    <property type="match status" value="1"/>
</dbReference>
<dbReference type="Pfam" id="PF02754">
    <property type="entry name" value="CCG"/>
    <property type="match status" value="2"/>
</dbReference>
<protein>
    <submittedName>
        <fullName evidence="2">Fe-S oxidoreductase</fullName>
    </submittedName>
</protein>
<dbReference type="AlphaFoldDB" id="A0A5K7ZM08"/>
<name>A0A5K7ZM08_9BACT</name>
<organism evidence="2 3">
    <name type="scientific">Desulfosarcina widdelii</name>
    <dbReference type="NCBI Taxonomy" id="947919"/>
    <lineage>
        <taxon>Bacteria</taxon>
        <taxon>Pseudomonadati</taxon>
        <taxon>Thermodesulfobacteriota</taxon>
        <taxon>Desulfobacteria</taxon>
        <taxon>Desulfobacterales</taxon>
        <taxon>Desulfosarcinaceae</taxon>
        <taxon>Desulfosarcina</taxon>
    </lineage>
</organism>
<dbReference type="OrthoDB" id="5289041at2"/>
<dbReference type="InterPro" id="IPR004017">
    <property type="entry name" value="Cys_rich_dom"/>
</dbReference>
<feature type="domain" description="Cysteine-rich" evidence="1">
    <location>
        <begin position="9"/>
        <end position="90"/>
    </location>
</feature>
<feature type="domain" description="Cysteine-rich" evidence="1">
    <location>
        <begin position="137"/>
        <end position="221"/>
    </location>
</feature>
<dbReference type="GO" id="GO:0016491">
    <property type="term" value="F:oxidoreductase activity"/>
    <property type="evidence" value="ECO:0007669"/>
    <property type="project" value="UniProtKB-ARBA"/>
</dbReference>
<sequence length="248" mass="26918">MSPDLPGSVYFFGTCLMDAVYPDAGMAAIRLLQSLGANVIFPPDQSCCGQPAYNSGFIEEARAVARKQIQVFSQPYPIVVPSGSCAGMMKHHYPALFAGREEEAAAHRFAGRVYELFEYLVTVLNATFEDRGDPVTVTWHSSCHALREMKVVQYAKDLIGQLKNVTLVELARETECCGFGGTFAVKQPAISAAMVKDKVADIRQTGASTLLAGDCGCLMNITGAMDHEGVAIDGKHLAEFIWERTNGR</sequence>
<proteinExistence type="predicted"/>
<dbReference type="EMBL" id="AP021875">
    <property type="protein sequence ID" value="BBO77087.1"/>
    <property type="molecule type" value="Genomic_DNA"/>
</dbReference>
<dbReference type="PANTHER" id="PTHR30296:SF0">
    <property type="entry name" value="LACTATE UTILIZATION PROTEIN A"/>
    <property type="match status" value="1"/>
</dbReference>
<dbReference type="GO" id="GO:0005829">
    <property type="term" value="C:cytosol"/>
    <property type="evidence" value="ECO:0007669"/>
    <property type="project" value="TreeGrafter"/>
</dbReference>
<dbReference type="KEGG" id="dwd:DSCW_45040"/>
<gene>
    <name evidence="2" type="ORF">DSCW_45040</name>
</gene>
<evidence type="ECO:0000259" key="1">
    <source>
        <dbReference type="Pfam" id="PF02754"/>
    </source>
</evidence>
<keyword evidence="3" id="KW-1185">Reference proteome</keyword>